<dbReference type="OrthoDB" id="3026189at2759"/>
<dbReference type="GeneID" id="6071483"/>
<organism evidence="2">
    <name type="scientific">Laccaria bicolor (strain S238N-H82 / ATCC MYA-4686)</name>
    <name type="common">Bicoloured deceiver</name>
    <name type="synonym">Laccaria laccata var. bicolor</name>
    <dbReference type="NCBI Taxonomy" id="486041"/>
    <lineage>
        <taxon>Eukaryota</taxon>
        <taxon>Fungi</taxon>
        <taxon>Dikarya</taxon>
        <taxon>Basidiomycota</taxon>
        <taxon>Agaricomycotina</taxon>
        <taxon>Agaricomycetes</taxon>
        <taxon>Agaricomycetidae</taxon>
        <taxon>Agaricales</taxon>
        <taxon>Agaricineae</taxon>
        <taxon>Hydnangiaceae</taxon>
        <taxon>Laccaria</taxon>
    </lineage>
</organism>
<name>B0CWH2_LACBS</name>
<dbReference type="HOGENOM" id="CLU_133381_0_0_1"/>
<evidence type="ECO:0000313" key="2">
    <source>
        <dbReference type="Proteomes" id="UP000001194"/>
    </source>
</evidence>
<evidence type="ECO:0000313" key="1">
    <source>
        <dbReference type="EMBL" id="EDR13068.1"/>
    </source>
</evidence>
<keyword evidence="2" id="KW-1185">Reference proteome</keyword>
<dbReference type="InParanoid" id="B0CWH2"/>
<accession>B0CWH2</accession>
<dbReference type="STRING" id="486041.B0CWH2"/>
<sequence length="139" mass="16015">MSPSNAKPYYKEYFREGDHEYEATDAVCWDVTNCHVRSGEVMSEAGINTYMEHPDSQDLSHWWVITMPNGGYIPTAPIGIQTIQARADRRFGLDDHTQHPQMYIKGFKYICCIPKCEHSQCMLWWTPTLEDCPEVPNGP</sequence>
<protein>
    <submittedName>
        <fullName evidence="1">Predicted protein</fullName>
    </submittedName>
</protein>
<dbReference type="Proteomes" id="UP000001194">
    <property type="component" value="Unassembled WGS sequence"/>
</dbReference>
<dbReference type="AlphaFoldDB" id="B0CWH2"/>
<dbReference type="KEGG" id="lbc:LACBIDRAFT_308497"/>
<dbReference type="EMBL" id="DS547093">
    <property type="protein sequence ID" value="EDR13068.1"/>
    <property type="molecule type" value="Genomic_DNA"/>
</dbReference>
<gene>
    <name evidence="1" type="ORF">LACBIDRAFT_308497</name>
</gene>
<dbReference type="RefSeq" id="XP_001875566.1">
    <property type="nucleotide sequence ID" value="XM_001875531.1"/>
</dbReference>
<reference evidence="1 2" key="1">
    <citation type="journal article" date="2008" name="Nature">
        <title>The genome of Laccaria bicolor provides insights into mycorrhizal symbiosis.</title>
        <authorList>
            <person name="Martin F."/>
            <person name="Aerts A."/>
            <person name="Ahren D."/>
            <person name="Brun A."/>
            <person name="Danchin E.G.J."/>
            <person name="Duchaussoy F."/>
            <person name="Gibon J."/>
            <person name="Kohler A."/>
            <person name="Lindquist E."/>
            <person name="Pereda V."/>
            <person name="Salamov A."/>
            <person name="Shapiro H.J."/>
            <person name="Wuyts J."/>
            <person name="Blaudez D."/>
            <person name="Buee M."/>
            <person name="Brokstein P."/>
            <person name="Canbaeck B."/>
            <person name="Cohen D."/>
            <person name="Courty P.E."/>
            <person name="Coutinho P.M."/>
            <person name="Delaruelle C."/>
            <person name="Detter J.C."/>
            <person name="Deveau A."/>
            <person name="DiFazio S."/>
            <person name="Duplessis S."/>
            <person name="Fraissinet-Tachet L."/>
            <person name="Lucic E."/>
            <person name="Frey-Klett P."/>
            <person name="Fourrey C."/>
            <person name="Feussner I."/>
            <person name="Gay G."/>
            <person name="Grimwood J."/>
            <person name="Hoegger P.J."/>
            <person name="Jain P."/>
            <person name="Kilaru S."/>
            <person name="Labbe J."/>
            <person name="Lin Y.C."/>
            <person name="Legue V."/>
            <person name="Le Tacon F."/>
            <person name="Marmeisse R."/>
            <person name="Melayah D."/>
            <person name="Montanini B."/>
            <person name="Muratet M."/>
            <person name="Nehls U."/>
            <person name="Niculita-Hirzel H."/>
            <person name="Oudot-Le Secq M.P."/>
            <person name="Peter M."/>
            <person name="Quesneville H."/>
            <person name="Rajashekar B."/>
            <person name="Reich M."/>
            <person name="Rouhier N."/>
            <person name="Schmutz J."/>
            <person name="Yin T."/>
            <person name="Chalot M."/>
            <person name="Henrissat B."/>
            <person name="Kuees U."/>
            <person name="Lucas S."/>
            <person name="Van de Peer Y."/>
            <person name="Podila G.K."/>
            <person name="Polle A."/>
            <person name="Pukkila P.J."/>
            <person name="Richardson P.M."/>
            <person name="Rouze P."/>
            <person name="Sanders I.R."/>
            <person name="Stajich J.E."/>
            <person name="Tunlid A."/>
            <person name="Tuskan G."/>
            <person name="Grigoriev I.V."/>
        </authorList>
    </citation>
    <scope>NUCLEOTIDE SEQUENCE [LARGE SCALE GENOMIC DNA]</scope>
    <source>
        <strain evidence="2">S238N-H82 / ATCC MYA-4686</strain>
    </source>
</reference>
<proteinExistence type="predicted"/>